<protein>
    <submittedName>
        <fullName evidence="3">Uncharacterized protein</fullName>
    </submittedName>
</protein>
<dbReference type="AlphaFoldDB" id="A0A0C9X9Q1"/>
<reference evidence="3 4" key="1">
    <citation type="submission" date="2014-04" db="EMBL/GenBank/DDBJ databases">
        <authorList>
            <consortium name="DOE Joint Genome Institute"/>
            <person name="Kuo A."/>
            <person name="Kohler A."/>
            <person name="Nagy L.G."/>
            <person name="Floudas D."/>
            <person name="Copeland A."/>
            <person name="Barry K.W."/>
            <person name="Cichocki N."/>
            <person name="Veneault-Fourrey C."/>
            <person name="LaButti K."/>
            <person name="Lindquist E.A."/>
            <person name="Lipzen A."/>
            <person name="Lundell T."/>
            <person name="Morin E."/>
            <person name="Murat C."/>
            <person name="Sun H."/>
            <person name="Tunlid A."/>
            <person name="Henrissat B."/>
            <person name="Grigoriev I.V."/>
            <person name="Hibbett D.S."/>
            <person name="Martin F."/>
            <person name="Nordberg H.P."/>
            <person name="Cantor M.N."/>
            <person name="Hua S.X."/>
        </authorList>
    </citation>
    <scope>NUCLEOTIDE SEQUENCE [LARGE SCALE GENOMIC DNA]</scope>
    <source>
        <strain evidence="3 4">LaAM-08-1</strain>
    </source>
</reference>
<evidence type="ECO:0000313" key="3">
    <source>
        <dbReference type="EMBL" id="KIK01731.1"/>
    </source>
</evidence>
<evidence type="ECO:0000313" key="4">
    <source>
        <dbReference type="Proteomes" id="UP000054477"/>
    </source>
</evidence>
<dbReference type="Proteomes" id="UP000054477">
    <property type="component" value="Unassembled WGS sequence"/>
</dbReference>
<keyword evidence="2" id="KW-0472">Membrane</keyword>
<accession>A0A0C9X9Q1</accession>
<dbReference type="HOGENOM" id="CLU_1049976_0_0_1"/>
<keyword evidence="2" id="KW-1133">Transmembrane helix</keyword>
<reference evidence="4" key="2">
    <citation type="submission" date="2015-01" db="EMBL/GenBank/DDBJ databases">
        <title>Evolutionary Origins and Diversification of the Mycorrhizal Mutualists.</title>
        <authorList>
            <consortium name="DOE Joint Genome Institute"/>
            <consortium name="Mycorrhizal Genomics Consortium"/>
            <person name="Kohler A."/>
            <person name="Kuo A."/>
            <person name="Nagy L.G."/>
            <person name="Floudas D."/>
            <person name="Copeland A."/>
            <person name="Barry K.W."/>
            <person name="Cichocki N."/>
            <person name="Veneault-Fourrey C."/>
            <person name="LaButti K."/>
            <person name="Lindquist E.A."/>
            <person name="Lipzen A."/>
            <person name="Lundell T."/>
            <person name="Morin E."/>
            <person name="Murat C."/>
            <person name="Riley R."/>
            <person name="Ohm R."/>
            <person name="Sun H."/>
            <person name="Tunlid A."/>
            <person name="Henrissat B."/>
            <person name="Grigoriev I.V."/>
            <person name="Hibbett D.S."/>
            <person name="Martin F."/>
        </authorList>
    </citation>
    <scope>NUCLEOTIDE SEQUENCE [LARGE SCALE GENOMIC DNA]</scope>
    <source>
        <strain evidence="4">LaAM-08-1</strain>
    </source>
</reference>
<dbReference type="OrthoDB" id="3070395at2759"/>
<dbReference type="EMBL" id="KN838602">
    <property type="protein sequence ID" value="KIK01731.1"/>
    <property type="molecule type" value="Genomic_DNA"/>
</dbReference>
<feature type="compositionally biased region" description="Pro residues" evidence="1">
    <location>
        <begin position="237"/>
        <end position="250"/>
    </location>
</feature>
<feature type="compositionally biased region" description="Low complexity" evidence="1">
    <location>
        <begin position="227"/>
        <end position="236"/>
    </location>
</feature>
<keyword evidence="4" id="KW-1185">Reference proteome</keyword>
<evidence type="ECO:0000256" key="1">
    <source>
        <dbReference type="SAM" id="MobiDB-lite"/>
    </source>
</evidence>
<evidence type="ECO:0000256" key="2">
    <source>
        <dbReference type="SAM" id="Phobius"/>
    </source>
</evidence>
<organism evidence="3 4">
    <name type="scientific">Laccaria amethystina LaAM-08-1</name>
    <dbReference type="NCBI Taxonomy" id="1095629"/>
    <lineage>
        <taxon>Eukaryota</taxon>
        <taxon>Fungi</taxon>
        <taxon>Dikarya</taxon>
        <taxon>Basidiomycota</taxon>
        <taxon>Agaricomycotina</taxon>
        <taxon>Agaricomycetes</taxon>
        <taxon>Agaricomycetidae</taxon>
        <taxon>Agaricales</taxon>
        <taxon>Agaricineae</taxon>
        <taxon>Hydnangiaceae</taxon>
        <taxon>Laccaria</taxon>
    </lineage>
</organism>
<feature type="region of interest" description="Disordered" evidence="1">
    <location>
        <begin position="186"/>
        <end position="250"/>
    </location>
</feature>
<feature type="transmembrane region" description="Helical" evidence="2">
    <location>
        <begin position="52"/>
        <end position="71"/>
    </location>
</feature>
<feature type="region of interest" description="Disordered" evidence="1">
    <location>
        <begin position="24"/>
        <end position="45"/>
    </location>
</feature>
<keyword evidence="2" id="KW-0812">Transmembrane</keyword>
<sequence>MILDRRQPRVLDFQASHASSYSIEIKPMQNPDSTTNISDSLTSSNSSNQLKTIIECVMSAVALFGLAAFLIRRFRNQRPVTRSYFFNVGQHYSAFLPPSGPSLSYPRATGIPPLPLHRRPEPRHTTVPAVYLGDGRYINSAYAPDGWRMIESLRLCPHVKLGDKEALPAYDKSGGPPNYVDLSAMPIQPDPPQCDGRVSPEADDPTQEWDLANISGTEGNVEQDIAPQPMSSSTTEEPPPTDPAQPHPVS</sequence>
<feature type="compositionally biased region" description="Low complexity" evidence="1">
    <location>
        <begin position="33"/>
        <end position="45"/>
    </location>
</feature>
<name>A0A0C9X9Q1_9AGAR</name>
<proteinExistence type="predicted"/>
<gene>
    <name evidence="3" type="ORF">K443DRAFT_678147</name>
</gene>